<dbReference type="PRINTS" id="PR01185">
    <property type="entry name" value="INTEGRINA"/>
</dbReference>
<evidence type="ECO:0000256" key="3">
    <source>
        <dbReference type="ARBA" id="ARBA00022801"/>
    </source>
</evidence>
<dbReference type="Proteomes" id="UP000181942">
    <property type="component" value="Unassembled WGS sequence"/>
</dbReference>
<accession>A0A1I2I926</accession>
<dbReference type="SMART" id="SM00191">
    <property type="entry name" value="Int_alpha"/>
    <property type="match status" value="3"/>
</dbReference>
<dbReference type="PANTHER" id="PTHR23221">
    <property type="entry name" value="GLYCOSYLPHOSPHATIDYLINOSITOL PHOSPHOLIPASE D"/>
    <property type="match status" value="1"/>
</dbReference>
<reference evidence="5 6" key="1">
    <citation type="submission" date="2016-10" db="EMBL/GenBank/DDBJ databases">
        <authorList>
            <person name="de Groot N.N."/>
        </authorList>
    </citation>
    <scope>NUCLEOTIDE SEQUENCE [LARGE SCALE GENOMIC DNA]</scope>
    <source>
        <strain evidence="5 6">OK461</strain>
    </source>
</reference>
<evidence type="ECO:0000256" key="2">
    <source>
        <dbReference type="ARBA" id="ARBA00022737"/>
    </source>
</evidence>
<evidence type="ECO:0000313" key="5">
    <source>
        <dbReference type="EMBL" id="SFF38879.1"/>
    </source>
</evidence>
<evidence type="ECO:0000313" key="6">
    <source>
        <dbReference type="Proteomes" id="UP000181942"/>
    </source>
</evidence>
<dbReference type="InterPro" id="IPR000413">
    <property type="entry name" value="Integrin_alpha"/>
</dbReference>
<dbReference type="GO" id="GO:0008305">
    <property type="term" value="C:integrin complex"/>
    <property type="evidence" value="ECO:0007669"/>
    <property type="project" value="InterPro"/>
</dbReference>
<organism evidence="5 6">
    <name type="scientific">Streptomyces mirabilis</name>
    <dbReference type="NCBI Taxonomy" id="68239"/>
    <lineage>
        <taxon>Bacteria</taxon>
        <taxon>Bacillati</taxon>
        <taxon>Actinomycetota</taxon>
        <taxon>Actinomycetes</taxon>
        <taxon>Kitasatosporales</taxon>
        <taxon>Streptomycetaceae</taxon>
        <taxon>Streptomyces</taxon>
    </lineage>
</organism>
<dbReference type="OrthoDB" id="514320at2"/>
<evidence type="ECO:0000256" key="1">
    <source>
        <dbReference type="ARBA" id="ARBA00022729"/>
    </source>
</evidence>
<dbReference type="Gene3D" id="2.130.10.130">
    <property type="entry name" value="Integrin alpha, N-terminal"/>
    <property type="match status" value="2"/>
</dbReference>
<dbReference type="GO" id="GO:0007155">
    <property type="term" value="P:cell adhesion"/>
    <property type="evidence" value="ECO:0007669"/>
    <property type="project" value="InterPro"/>
</dbReference>
<dbReference type="Pfam" id="PF01839">
    <property type="entry name" value="FG-GAP"/>
    <property type="match status" value="3"/>
</dbReference>
<keyword evidence="2" id="KW-0677">Repeat</keyword>
<dbReference type="InterPro" id="IPR013519">
    <property type="entry name" value="Int_alpha_beta-p"/>
</dbReference>
<gene>
    <name evidence="5" type="ORF">SAMN02787118_10691</name>
</gene>
<evidence type="ECO:0000256" key="4">
    <source>
        <dbReference type="ARBA" id="ARBA00023180"/>
    </source>
</evidence>
<dbReference type="SUPFAM" id="SSF69318">
    <property type="entry name" value="Integrin alpha N-terminal domain"/>
    <property type="match status" value="1"/>
</dbReference>
<sequence length="285" mass="27479">MSPFVQVPVLAVFWVSELSTRTTDLPTGTPSSARDFVATGDFDHDGYEDAALTFRTAGGATPLVVLHGSATGLRTDAPAVLDGAGGRALASADLNGDGYADLAVGRPDVGDGGEISTFHGSADGLITTGTPVVGRAAIPGGESGDRLGASLAAGDTDGDGYEDVLAGAPGEDVGTASDAGAALLLHGGPDGLTATGAEVYDTDLAGVPGAAETDDRLGSAVALADLTGDGRPDLALGADGENAGDGTVLTLNGGPDGVAPESGAYYGPTALGTSAAAGIGGVLAK</sequence>
<keyword evidence="3" id="KW-0378">Hydrolase</keyword>
<keyword evidence="4" id="KW-0325">Glycoprotein</keyword>
<proteinExistence type="predicted"/>
<dbReference type="EMBL" id="FONR01000006">
    <property type="protein sequence ID" value="SFF38879.1"/>
    <property type="molecule type" value="Genomic_DNA"/>
</dbReference>
<dbReference type="InterPro" id="IPR013517">
    <property type="entry name" value="FG-GAP"/>
</dbReference>
<keyword evidence="1" id="KW-0732">Signal</keyword>
<name>A0A1I2I926_9ACTN</name>
<dbReference type="PANTHER" id="PTHR23221:SF7">
    <property type="entry name" value="PHOSPHATIDYLINOSITOL-GLYCAN-SPECIFIC PHOSPHOLIPASE D"/>
    <property type="match status" value="1"/>
</dbReference>
<dbReference type="InterPro" id="IPR028994">
    <property type="entry name" value="Integrin_alpha_N"/>
</dbReference>
<protein>
    <submittedName>
        <fullName evidence="5">FG-GAP repeat-containing protein</fullName>
    </submittedName>
</protein>
<dbReference type="AlphaFoldDB" id="A0A1I2I926"/>
<dbReference type="GO" id="GO:0016787">
    <property type="term" value="F:hydrolase activity"/>
    <property type="evidence" value="ECO:0007669"/>
    <property type="project" value="UniProtKB-KW"/>
</dbReference>
<dbReference type="PROSITE" id="PS51470">
    <property type="entry name" value="FG_GAP"/>
    <property type="match status" value="2"/>
</dbReference>